<dbReference type="RefSeq" id="XP_024738178.1">
    <property type="nucleotide sequence ID" value="XM_024872235.1"/>
</dbReference>
<dbReference type="EMBL" id="KZ613786">
    <property type="protein sequence ID" value="PMD61274.1"/>
    <property type="molecule type" value="Genomic_DNA"/>
</dbReference>
<dbReference type="InParanoid" id="A0A2J6TE17"/>
<feature type="domain" description="DUF7730" evidence="2">
    <location>
        <begin position="56"/>
        <end position="146"/>
    </location>
</feature>
<gene>
    <name evidence="3" type="ORF">K444DRAFT_366556</name>
</gene>
<dbReference type="AlphaFoldDB" id="A0A2J6TE17"/>
<proteinExistence type="predicted"/>
<evidence type="ECO:0000259" key="2">
    <source>
        <dbReference type="Pfam" id="PF24864"/>
    </source>
</evidence>
<dbReference type="Proteomes" id="UP000235371">
    <property type="component" value="Unassembled WGS sequence"/>
</dbReference>
<feature type="region of interest" description="Disordered" evidence="1">
    <location>
        <begin position="41"/>
        <end position="60"/>
    </location>
</feature>
<sequence>MPDRASSSSSPSRKDSATAARNYPLKLKSWFTNLCSRASASPSHPHSLTPSRHPPHAQTHSQLLSTLPLEIQRQIYAHILHSYGSVQHILLSNNKLTHMRCASPTSHIYFQTQSARNGVCMPYDTAYRKSVQNGREIVPLLLSCRQT</sequence>
<evidence type="ECO:0000256" key="1">
    <source>
        <dbReference type="SAM" id="MobiDB-lite"/>
    </source>
</evidence>
<name>A0A2J6TE17_9HELO</name>
<evidence type="ECO:0000313" key="4">
    <source>
        <dbReference type="Proteomes" id="UP000235371"/>
    </source>
</evidence>
<dbReference type="GeneID" id="36580316"/>
<dbReference type="Pfam" id="PF24864">
    <property type="entry name" value="DUF7730"/>
    <property type="match status" value="1"/>
</dbReference>
<organism evidence="3 4">
    <name type="scientific">Hyaloscypha bicolor E</name>
    <dbReference type="NCBI Taxonomy" id="1095630"/>
    <lineage>
        <taxon>Eukaryota</taxon>
        <taxon>Fungi</taxon>
        <taxon>Dikarya</taxon>
        <taxon>Ascomycota</taxon>
        <taxon>Pezizomycotina</taxon>
        <taxon>Leotiomycetes</taxon>
        <taxon>Helotiales</taxon>
        <taxon>Hyaloscyphaceae</taxon>
        <taxon>Hyaloscypha</taxon>
        <taxon>Hyaloscypha bicolor</taxon>
    </lineage>
</organism>
<evidence type="ECO:0000313" key="3">
    <source>
        <dbReference type="EMBL" id="PMD61274.1"/>
    </source>
</evidence>
<dbReference type="InterPro" id="IPR056632">
    <property type="entry name" value="DUF7730"/>
</dbReference>
<dbReference type="OrthoDB" id="4757095at2759"/>
<accession>A0A2J6TE17</accession>
<feature type="compositionally biased region" description="Low complexity" evidence="1">
    <location>
        <begin position="41"/>
        <end position="51"/>
    </location>
</feature>
<protein>
    <recommendedName>
        <fullName evidence="2">DUF7730 domain-containing protein</fullName>
    </recommendedName>
</protein>
<keyword evidence="4" id="KW-1185">Reference proteome</keyword>
<reference evidence="3 4" key="1">
    <citation type="submission" date="2016-04" db="EMBL/GenBank/DDBJ databases">
        <title>A degradative enzymes factory behind the ericoid mycorrhizal symbiosis.</title>
        <authorList>
            <consortium name="DOE Joint Genome Institute"/>
            <person name="Martino E."/>
            <person name="Morin E."/>
            <person name="Grelet G."/>
            <person name="Kuo A."/>
            <person name="Kohler A."/>
            <person name="Daghino S."/>
            <person name="Barry K."/>
            <person name="Choi C."/>
            <person name="Cichocki N."/>
            <person name="Clum A."/>
            <person name="Copeland A."/>
            <person name="Hainaut M."/>
            <person name="Haridas S."/>
            <person name="Labutti K."/>
            <person name="Lindquist E."/>
            <person name="Lipzen A."/>
            <person name="Khouja H.-R."/>
            <person name="Murat C."/>
            <person name="Ohm R."/>
            <person name="Olson A."/>
            <person name="Spatafora J."/>
            <person name="Veneault-Fourrey C."/>
            <person name="Henrissat B."/>
            <person name="Grigoriev I."/>
            <person name="Martin F."/>
            <person name="Perotto S."/>
        </authorList>
    </citation>
    <scope>NUCLEOTIDE SEQUENCE [LARGE SCALE GENOMIC DNA]</scope>
    <source>
        <strain evidence="3 4">E</strain>
    </source>
</reference>